<sequence length="220" mass="24439">MRLLVYISFIFLLGSCGVIRNTPKFGLQDGVYQTNQENVFIETQNDTLFVFSENGGKQLNSLPLSTTSQPSNFAFQKSTFDLDVLAIPVKYRVSQSGIPAQLTSEINAALYVGKRKDYFQVNFEKTPTNRFKRKIDHYGFSIGGFVGLGNSVINSDVSQGLIPYEYQGITFSKGIAGIIAINNFTVGVAYGFDNLLDKNSSQWIYNQKPWLGLALGLNLN</sequence>
<dbReference type="RefSeq" id="WP_406777943.1">
    <property type="nucleotide sequence ID" value="NZ_JBEWZG010000002.1"/>
</dbReference>
<evidence type="ECO:0000313" key="2">
    <source>
        <dbReference type="Proteomes" id="UP001623559"/>
    </source>
</evidence>
<evidence type="ECO:0000313" key="1">
    <source>
        <dbReference type="EMBL" id="MFL0206366.1"/>
    </source>
</evidence>
<dbReference type="Proteomes" id="UP001623559">
    <property type="component" value="Unassembled WGS sequence"/>
</dbReference>
<accession>A0ABW8SW73</accession>
<organism evidence="1 2">
    <name type="scientific">Aquirufa novilacunae</name>
    <dbReference type="NCBI Taxonomy" id="3139305"/>
    <lineage>
        <taxon>Bacteria</taxon>
        <taxon>Pseudomonadati</taxon>
        <taxon>Bacteroidota</taxon>
        <taxon>Cytophagia</taxon>
        <taxon>Cytophagales</taxon>
        <taxon>Flectobacillaceae</taxon>
        <taxon>Aquirufa</taxon>
    </lineage>
</organism>
<reference evidence="1 2" key="1">
    <citation type="submission" date="2024-07" db="EMBL/GenBank/DDBJ databases">
        <authorList>
            <person name="Pitt A."/>
            <person name="Hahn M.W."/>
        </authorList>
    </citation>
    <scope>NUCLEOTIDE SEQUENCE [LARGE SCALE GENOMIC DNA]</scope>
    <source>
        <strain evidence="1 2">2-AUSEE-184A6</strain>
    </source>
</reference>
<evidence type="ECO:0008006" key="3">
    <source>
        <dbReference type="Google" id="ProtNLM"/>
    </source>
</evidence>
<comment type="caution">
    <text evidence="1">The sequence shown here is derived from an EMBL/GenBank/DDBJ whole genome shotgun (WGS) entry which is preliminary data.</text>
</comment>
<name>A0ABW8SW73_9BACT</name>
<dbReference type="PROSITE" id="PS51257">
    <property type="entry name" value="PROKAR_LIPOPROTEIN"/>
    <property type="match status" value="1"/>
</dbReference>
<gene>
    <name evidence="1" type="ORF">V7S74_06385</name>
</gene>
<dbReference type="EMBL" id="JBEWZG010000002">
    <property type="protein sequence ID" value="MFL0206366.1"/>
    <property type="molecule type" value="Genomic_DNA"/>
</dbReference>
<protein>
    <recommendedName>
        <fullName evidence="3">DUF3575 domain-containing protein</fullName>
    </recommendedName>
</protein>
<proteinExistence type="predicted"/>